<name>A0A6M1THQ6_9BACT</name>
<dbReference type="InterPro" id="IPR001077">
    <property type="entry name" value="COMT_C"/>
</dbReference>
<evidence type="ECO:0000313" key="7">
    <source>
        <dbReference type="EMBL" id="NGP89642.1"/>
    </source>
</evidence>
<dbReference type="AlphaFoldDB" id="A0A6M1THQ6"/>
<dbReference type="InterPro" id="IPR016461">
    <property type="entry name" value="COMT-like"/>
</dbReference>
<dbReference type="SUPFAM" id="SSF46785">
    <property type="entry name" value="Winged helix' DNA-binding domain"/>
    <property type="match status" value="1"/>
</dbReference>
<evidence type="ECO:0000256" key="1">
    <source>
        <dbReference type="ARBA" id="ARBA00022603"/>
    </source>
</evidence>
<dbReference type="Proteomes" id="UP000479132">
    <property type="component" value="Unassembled WGS sequence"/>
</dbReference>
<sequence>MQDQPSPFNNEIMKLVTSFAHLQVMSAIVETGISEQLKDGPASLQELSECCNLDAGVLPRVLRYASGINLITSNNDRYQLTKSGRLLIKDEPDSIYDIIVLMGSEPWQKAWNNLSHSLQTGESAFEDAVGMPFFEYTKKHTKHADIFDDWMTVESQMTADLIPEVYDFSDCESICDIGGSRGILLKSILQSNPDLQGILFDKAEVVENHELNDIKRQVDIRGGDFFESVPRADVLIMKHIIHDWKDEQAVQILQTCKESMDDDTRLLLIERVLDEDTGMSPLFFDLHMQVMNAGKERTADEFEALLQEAGLSLNQIIPTDSPVMVLEASL</sequence>
<dbReference type="Gene3D" id="3.40.50.150">
    <property type="entry name" value="Vaccinia Virus protein VP39"/>
    <property type="match status" value="1"/>
</dbReference>
<feature type="domain" description="O-methyltransferase dimerisation" evidence="6">
    <location>
        <begin position="13"/>
        <end position="89"/>
    </location>
</feature>
<proteinExistence type="predicted"/>
<dbReference type="GO" id="GO:0008171">
    <property type="term" value="F:O-methyltransferase activity"/>
    <property type="evidence" value="ECO:0007669"/>
    <property type="project" value="InterPro"/>
</dbReference>
<evidence type="ECO:0000259" key="5">
    <source>
        <dbReference type="Pfam" id="PF00891"/>
    </source>
</evidence>
<evidence type="ECO:0000256" key="3">
    <source>
        <dbReference type="ARBA" id="ARBA00022691"/>
    </source>
</evidence>
<organism evidence="7 8">
    <name type="scientific">Fodinibius halophilus</name>
    <dbReference type="NCBI Taxonomy" id="1736908"/>
    <lineage>
        <taxon>Bacteria</taxon>
        <taxon>Pseudomonadati</taxon>
        <taxon>Balneolota</taxon>
        <taxon>Balneolia</taxon>
        <taxon>Balneolales</taxon>
        <taxon>Balneolaceae</taxon>
        <taxon>Fodinibius</taxon>
    </lineage>
</organism>
<dbReference type="EMBL" id="JAALLS010000022">
    <property type="protein sequence ID" value="NGP89642.1"/>
    <property type="molecule type" value="Genomic_DNA"/>
</dbReference>
<dbReference type="InterPro" id="IPR012967">
    <property type="entry name" value="COMT_dimerisation"/>
</dbReference>
<keyword evidence="2" id="KW-0808">Transferase</keyword>
<dbReference type="InterPro" id="IPR036390">
    <property type="entry name" value="WH_DNA-bd_sf"/>
</dbReference>
<comment type="caution">
    <text evidence="7">The sequence shown here is derived from an EMBL/GenBank/DDBJ whole genome shotgun (WGS) entry which is preliminary data.</text>
</comment>
<dbReference type="SUPFAM" id="SSF53335">
    <property type="entry name" value="S-adenosyl-L-methionine-dependent methyltransferases"/>
    <property type="match status" value="1"/>
</dbReference>
<evidence type="ECO:0000256" key="4">
    <source>
        <dbReference type="PIRSR" id="PIRSR005739-1"/>
    </source>
</evidence>
<dbReference type="Pfam" id="PF08100">
    <property type="entry name" value="Dimerisation"/>
    <property type="match status" value="1"/>
</dbReference>
<evidence type="ECO:0000313" key="8">
    <source>
        <dbReference type="Proteomes" id="UP000479132"/>
    </source>
</evidence>
<reference evidence="7 8" key="1">
    <citation type="submission" date="2020-02" db="EMBL/GenBank/DDBJ databases">
        <title>Aliifodinibius halophilus 2W32, complete genome.</title>
        <authorList>
            <person name="Li Y."/>
            <person name="Wu S."/>
        </authorList>
    </citation>
    <scope>NUCLEOTIDE SEQUENCE [LARGE SCALE GENOMIC DNA]</scope>
    <source>
        <strain evidence="7 8">2W32</strain>
    </source>
</reference>
<dbReference type="PANTHER" id="PTHR43712">
    <property type="entry name" value="PUTATIVE (AFU_ORTHOLOGUE AFUA_4G14580)-RELATED"/>
    <property type="match status" value="1"/>
</dbReference>
<evidence type="ECO:0000256" key="2">
    <source>
        <dbReference type="ARBA" id="ARBA00022679"/>
    </source>
</evidence>
<gene>
    <name evidence="7" type="ORF">G3569_14885</name>
</gene>
<keyword evidence="8" id="KW-1185">Reference proteome</keyword>
<dbReference type="RefSeq" id="WP_165270598.1">
    <property type="nucleotide sequence ID" value="NZ_JAALLS010000022.1"/>
</dbReference>
<dbReference type="GO" id="GO:0046983">
    <property type="term" value="F:protein dimerization activity"/>
    <property type="evidence" value="ECO:0007669"/>
    <property type="project" value="InterPro"/>
</dbReference>
<keyword evidence="3" id="KW-0949">S-adenosyl-L-methionine</keyword>
<dbReference type="PANTHER" id="PTHR43712:SF2">
    <property type="entry name" value="O-METHYLTRANSFERASE CICE"/>
    <property type="match status" value="1"/>
</dbReference>
<accession>A0A6M1THQ6</accession>
<dbReference type="Pfam" id="PF00891">
    <property type="entry name" value="Methyltransf_2"/>
    <property type="match status" value="1"/>
</dbReference>
<evidence type="ECO:0000259" key="6">
    <source>
        <dbReference type="Pfam" id="PF08100"/>
    </source>
</evidence>
<feature type="domain" description="O-methyltransferase C-terminal" evidence="5">
    <location>
        <begin position="111"/>
        <end position="311"/>
    </location>
</feature>
<feature type="active site" description="Proton acceptor" evidence="4">
    <location>
        <position position="242"/>
    </location>
</feature>
<dbReference type="Gene3D" id="1.10.10.10">
    <property type="entry name" value="Winged helix-like DNA-binding domain superfamily/Winged helix DNA-binding domain"/>
    <property type="match status" value="1"/>
</dbReference>
<dbReference type="PIRSF" id="PIRSF005739">
    <property type="entry name" value="O-mtase"/>
    <property type="match status" value="1"/>
</dbReference>
<dbReference type="InterPro" id="IPR036388">
    <property type="entry name" value="WH-like_DNA-bd_sf"/>
</dbReference>
<dbReference type="PROSITE" id="PS51683">
    <property type="entry name" value="SAM_OMT_II"/>
    <property type="match status" value="1"/>
</dbReference>
<protein>
    <submittedName>
        <fullName evidence="7">Uncharacterized protein</fullName>
    </submittedName>
</protein>
<dbReference type="InterPro" id="IPR029063">
    <property type="entry name" value="SAM-dependent_MTases_sf"/>
</dbReference>
<keyword evidence="1" id="KW-0489">Methyltransferase</keyword>
<dbReference type="GO" id="GO:0032259">
    <property type="term" value="P:methylation"/>
    <property type="evidence" value="ECO:0007669"/>
    <property type="project" value="UniProtKB-KW"/>
</dbReference>